<dbReference type="AlphaFoldDB" id="A0A098GCQ2"/>
<protein>
    <submittedName>
        <fullName evidence="1">Uncharacterized protein</fullName>
    </submittedName>
</protein>
<dbReference type="KEGG" id="tmc:LMI_0930"/>
<dbReference type="EMBL" id="LN614830">
    <property type="protein sequence ID" value="CEG60248.1"/>
    <property type="molecule type" value="Genomic_DNA"/>
</dbReference>
<evidence type="ECO:0000313" key="1">
    <source>
        <dbReference type="EMBL" id="CEG60248.1"/>
    </source>
</evidence>
<dbReference type="Proteomes" id="UP000032414">
    <property type="component" value="Chromosome I"/>
</dbReference>
<proteinExistence type="predicted"/>
<organism evidence="1 2">
    <name type="scientific">Legionella micdadei</name>
    <name type="common">Tatlockia micdadei</name>
    <dbReference type="NCBI Taxonomy" id="451"/>
    <lineage>
        <taxon>Bacteria</taxon>
        <taxon>Pseudomonadati</taxon>
        <taxon>Pseudomonadota</taxon>
        <taxon>Gammaproteobacteria</taxon>
        <taxon>Legionellales</taxon>
        <taxon>Legionellaceae</taxon>
        <taxon>Legionella</taxon>
    </lineage>
</organism>
<evidence type="ECO:0000313" key="2">
    <source>
        <dbReference type="Proteomes" id="UP000032414"/>
    </source>
</evidence>
<sequence>MIKYFIFAIVVDRHHESPESHYQPYEENLACILGNECNRLNAITEFIKYLRNVDTIHKLIN</sequence>
<dbReference type="HOGENOM" id="CLU_2921211_0_0_6"/>
<reference evidence="2" key="1">
    <citation type="submission" date="2014-09" db="EMBL/GenBank/DDBJ databases">
        <authorList>
            <person name="Gomez-Valero L."/>
        </authorList>
    </citation>
    <scope>NUCLEOTIDE SEQUENCE [LARGE SCALE GENOMIC DNA]</scope>
    <source>
        <strain evidence="2">ATCC33218</strain>
    </source>
</reference>
<gene>
    <name evidence="1" type="ORF">LMI_0930</name>
</gene>
<name>A0A098GCQ2_LEGMI</name>
<accession>A0A098GCQ2</accession>